<dbReference type="EMBL" id="JAAAJA010002324">
    <property type="protein sequence ID" value="KAG0241428.1"/>
    <property type="molecule type" value="Genomic_DNA"/>
</dbReference>
<comment type="caution">
    <text evidence="2">The sequence shown here is derived from an EMBL/GenBank/DDBJ whole genome shotgun (WGS) entry which is preliminary data.</text>
</comment>
<dbReference type="OrthoDB" id="2427108at2759"/>
<proteinExistence type="predicted"/>
<sequence length="156" mass="17136">MDAKDPQYARSKLEFKDLIRRSLQRPEKYQEQIDKSEPGQPRQKYVLTGNLSTNGYDLRVMAYKLTESRRSTPPTMIMDAGITESGNAFSEPARPIPTVEAQSKSHCLNNDHSSVARSPAGAEGQIPSGELLTTASSTSPPVPTPNTVFPWSTAPM</sequence>
<dbReference type="Proteomes" id="UP000726737">
    <property type="component" value="Unassembled WGS sequence"/>
</dbReference>
<reference evidence="2" key="1">
    <citation type="journal article" date="2020" name="Fungal Divers.">
        <title>Resolving the Mortierellaceae phylogeny through synthesis of multi-gene phylogenetics and phylogenomics.</title>
        <authorList>
            <person name="Vandepol N."/>
            <person name="Liber J."/>
            <person name="Desiro A."/>
            <person name="Na H."/>
            <person name="Kennedy M."/>
            <person name="Barry K."/>
            <person name="Grigoriev I.V."/>
            <person name="Miller A.N."/>
            <person name="O'Donnell K."/>
            <person name="Stajich J.E."/>
            <person name="Bonito G."/>
        </authorList>
    </citation>
    <scope>NUCLEOTIDE SEQUENCE</scope>
    <source>
        <strain evidence="2">KOD948</strain>
    </source>
</reference>
<feature type="compositionally biased region" description="Basic and acidic residues" evidence="1">
    <location>
        <begin position="19"/>
        <end position="37"/>
    </location>
</feature>
<feature type="region of interest" description="Disordered" evidence="1">
    <location>
        <begin position="19"/>
        <end position="44"/>
    </location>
</feature>
<feature type="region of interest" description="Disordered" evidence="1">
    <location>
        <begin position="100"/>
        <end position="156"/>
    </location>
</feature>
<evidence type="ECO:0000256" key="1">
    <source>
        <dbReference type="SAM" id="MobiDB-lite"/>
    </source>
</evidence>
<protein>
    <submittedName>
        <fullName evidence="2">Uncharacterized protein</fullName>
    </submittedName>
</protein>
<dbReference type="AlphaFoldDB" id="A0A9P6PIW5"/>
<keyword evidence="3" id="KW-1185">Reference proteome</keyword>
<feature type="compositionally biased region" description="Low complexity" evidence="1">
    <location>
        <begin position="133"/>
        <end position="150"/>
    </location>
</feature>
<organism evidence="2 3">
    <name type="scientific">Mortierella polycephala</name>
    <dbReference type="NCBI Taxonomy" id="41804"/>
    <lineage>
        <taxon>Eukaryota</taxon>
        <taxon>Fungi</taxon>
        <taxon>Fungi incertae sedis</taxon>
        <taxon>Mucoromycota</taxon>
        <taxon>Mortierellomycotina</taxon>
        <taxon>Mortierellomycetes</taxon>
        <taxon>Mortierellales</taxon>
        <taxon>Mortierellaceae</taxon>
        <taxon>Mortierella</taxon>
    </lineage>
</organism>
<gene>
    <name evidence="2" type="ORF">BG011_003526</name>
</gene>
<accession>A0A9P6PIW5</accession>
<evidence type="ECO:0000313" key="3">
    <source>
        <dbReference type="Proteomes" id="UP000726737"/>
    </source>
</evidence>
<name>A0A9P6PIW5_9FUNG</name>
<feature type="compositionally biased region" description="Polar residues" evidence="1">
    <location>
        <begin position="100"/>
        <end position="116"/>
    </location>
</feature>
<feature type="non-terminal residue" evidence="2">
    <location>
        <position position="156"/>
    </location>
</feature>
<evidence type="ECO:0000313" key="2">
    <source>
        <dbReference type="EMBL" id="KAG0241428.1"/>
    </source>
</evidence>